<protein>
    <submittedName>
        <fullName evidence="1">Uncharacterized protein</fullName>
    </submittedName>
</protein>
<dbReference type="RefSeq" id="WP_008242779.1">
    <property type="nucleotide sequence ID" value="NZ_JAQIBC010000002.1"/>
</dbReference>
<gene>
    <name evidence="1" type="ORF">PF327_04205</name>
</gene>
<proteinExistence type="predicted"/>
<dbReference type="Proteomes" id="UP001169066">
    <property type="component" value="Unassembled WGS sequence"/>
</dbReference>
<keyword evidence="2" id="KW-1185">Reference proteome</keyword>
<accession>A0ABT7QRI5</accession>
<dbReference type="EMBL" id="JAQIBC010000002">
    <property type="protein sequence ID" value="MDM5263392.1"/>
    <property type="molecule type" value="Genomic_DNA"/>
</dbReference>
<reference evidence="1" key="1">
    <citation type="submission" date="2023-01" db="EMBL/GenBank/DDBJ databases">
        <title>Sulfurovum sp. XTW-4 genome assembly.</title>
        <authorList>
            <person name="Wang J."/>
        </authorList>
    </citation>
    <scope>NUCLEOTIDE SEQUENCE</scope>
    <source>
        <strain evidence="1">XTW-4</strain>
    </source>
</reference>
<comment type="caution">
    <text evidence="1">The sequence shown here is derived from an EMBL/GenBank/DDBJ whole genome shotgun (WGS) entry which is preliminary data.</text>
</comment>
<evidence type="ECO:0000313" key="2">
    <source>
        <dbReference type="Proteomes" id="UP001169066"/>
    </source>
</evidence>
<evidence type="ECO:0000313" key="1">
    <source>
        <dbReference type="EMBL" id="MDM5263392.1"/>
    </source>
</evidence>
<name>A0ABT7QRI5_9BACT</name>
<sequence length="98" mass="11642">MKSTSKELLESVSKHCYNELTLYKFNNTTLHVSDKYREGRVTALEYLIELTYYYLQEEKKIGEEFKLQISKQLKRYDCLDDTEYKRGLYDALHAVSGL</sequence>
<organism evidence="1 2">
    <name type="scientific">Sulfurovum xiamenensis</name>
    <dbReference type="NCBI Taxonomy" id="3019066"/>
    <lineage>
        <taxon>Bacteria</taxon>
        <taxon>Pseudomonadati</taxon>
        <taxon>Campylobacterota</taxon>
        <taxon>Epsilonproteobacteria</taxon>
        <taxon>Campylobacterales</taxon>
        <taxon>Sulfurovaceae</taxon>
        <taxon>Sulfurovum</taxon>
    </lineage>
</organism>